<name>A0A3B7LWZ5_9GAMM</name>
<organism evidence="2 3">
    <name type="scientific">Acinetobacter chinensis</name>
    <dbReference type="NCBI Taxonomy" id="2004650"/>
    <lineage>
        <taxon>Bacteria</taxon>
        <taxon>Pseudomonadati</taxon>
        <taxon>Pseudomonadota</taxon>
        <taxon>Gammaproteobacteria</taxon>
        <taxon>Moraxellales</taxon>
        <taxon>Moraxellaceae</taxon>
        <taxon>Acinetobacter</taxon>
    </lineage>
</organism>
<evidence type="ECO:0000313" key="2">
    <source>
        <dbReference type="EMBL" id="AXY56187.1"/>
    </source>
</evidence>
<keyword evidence="1" id="KW-0812">Transmembrane</keyword>
<dbReference type="Proteomes" id="UP000263753">
    <property type="component" value="Chromosome"/>
</dbReference>
<sequence length="112" mass="12683">MMWFLLIWSLSCLGFTALACSMSKHQKQFFGAELTPFQTRSASWAGWSLLLFSLIPCLLKDHWSTAISYWVVVLTFSALSVGLVTSYLATRLKWFAIVMIIISLISAVFSFM</sequence>
<evidence type="ECO:0000256" key="1">
    <source>
        <dbReference type="SAM" id="Phobius"/>
    </source>
</evidence>
<dbReference type="Pfam" id="PF11804">
    <property type="entry name" value="DUF3325"/>
    <property type="match status" value="1"/>
</dbReference>
<dbReference type="InterPro" id="IPR021762">
    <property type="entry name" value="DUF3325"/>
</dbReference>
<accession>A0A3B7LWZ5</accession>
<proteinExistence type="predicted"/>
<protein>
    <submittedName>
        <fullName evidence="2">DUF3325 domain-containing protein</fullName>
    </submittedName>
</protein>
<keyword evidence="1" id="KW-0472">Membrane</keyword>
<dbReference type="AlphaFoldDB" id="A0A3B7LWZ5"/>
<feature type="transmembrane region" description="Helical" evidence="1">
    <location>
        <begin position="66"/>
        <end position="88"/>
    </location>
</feature>
<keyword evidence="1" id="KW-1133">Transmembrane helix</keyword>
<gene>
    <name evidence="2" type="ORF">CDG60_06135</name>
</gene>
<dbReference type="EMBL" id="CP032134">
    <property type="protein sequence ID" value="AXY56187.1"/>
    <property type="molecule type" value="Genomic_DNA"/>
</dbReference>
<dbReference type="KEGG" id="achi:CDG60_06135"/>
<evidence type="ECO:0000313" key="3">
    <source>
        <dbReference type="Proteomes" id="UP000263753"/>
    </source>
</evidence>
<dbReference type="RefSeq" id="WP_087511079.1">
    <property type="nucleotide sequence ID" value="NZ_CP032134.1"/>
</dbReference>
<feature type="transmembrane region" description="Helical" evidence="1">
    <location>
        <begin position="94"/>
        <end position="111"/>
    </location>
</feature>
<reference evidence="3" key="1">
    <citation type="submission" date="2018-09" db="EMBL/GenBank/DDBJ databases">
        <title>The complete genome of Acinetobacter sp. strain WCHAc010005.</title>
        <authorList>
            <person name="Hu Y."/>
            <person name="Long H."/>
            <person name="Feng Y."/>
            <person name="Zong Z."/>
        </authorList>
    </citation>
    <scope>NUCLEOTIDE SEQUENCE [LARGE SCALE GENOMIC DNA]</scope>
    <source>
        <strain evidence="3">WCHAc010005</strain>
    </source>
</reference>